<dbReference type="RefSeq" id="WP_240487254.1">
    <property type="nucleotide sequence ID" value="NZ_JMCB01000030.1"/>
</dbReference>
<dbReference type="EMBL" id="JMCB01000030">
    <property type="protein sequence ID" value="KFE60566.1"/>
    <property type="molecule type" value="Genomic_DNA"/>
</dbReference>
<reference evidence="3 4" key="1">
    <citation type="submission" date="2014-04" db="EMBL/GenBank/DDBJ databases">
        <title>Genome assembly of Hyalangium minutum DSM 14724.</title>
        <authorList>
            <person name="Sharma G."/>
            <person name="Subramanian S."/>
        </authorList>
    </citation>
    <scope>NUCLEOTIDE SEQUENCE [LARGE SCALE GENOMIC DNA]</scope>
    <source>
        <strain evidence="3 4">DSM 14724</strain>
    </source>
</reference>
<dbReference type="STRING" id="394096.DB31_5905"/>
<keyword evidence="2" id="KW-0732">Signal</keyword>
<keyword evidence="4" id="KW-1185">Reference proteome</keyword>
<protein>
    <submittedName>
        <fullName evidence="3">Uncharacterized protein</fullName>
    </submittedName>
</protein>
<accession>A0A085VYQ3</accession>
<comment type="caution">
    <text evidence="3">The sequence shown here is derived from an EMBL/GenBank/DDBJ whole genome shotgun (WGS) entry which is preliminary data.</text>
</comment>
<name>A0A085VYQ3_9BACT</name>
<keyword evidence="1" id="KW-1133">Transmembrane helix</keyword>
<keyword evidence="1" id="KW-0472">Membrane</keyword>
<organism evidence="3 4">
    <name type="scientific">Hyalangium minutum</name>
    <dbReference type="NCBI Taxonomy" id="394096"/>
    <lineage>
        <taxon>Bacteria</taxon>
        <taxon>Pseudomonadati</taxon>
        <taxon>Myxococcota</taxon>
        <taxon>Myxococcia</taxon>
        <taxon>Myxococcales</taxon>
        <taxon>Cystobacterineae</taxon>
        <taxon>Archangiaceae</taxon>
        <taxon>Hyalangium</taxon>
    </lineage>
</organism>
<feature type="transmembrane region" description="Helical" evidence="1">
    <location>
        <begin position="226"/>
        <end position="248"/>
    </location>
</feature>
<feature type="chain" id="PRO_5001799397" evidence="2">
    <location>
        <begin position="19"/>
        <end position="251"/>
    </location>
</feature>
<proteinExistence type="predicted"/>
<feature type="transmembrane region" description="Helical" evidence="1">
    <location>
        <begin position="167"/>
        <end position="189"/>
    </location>
</feature>
<feature type="signal peptide" evidence="2">
    <location>
        <begin position="1"/>
        <end position="18"/>
    </location>
</feature>
<evidence type="ECO:0000256" key="2">
    <source>
        <dbReference type="SAM" id="SignalP"/>
    </source>
</evidence>
<sequence length="251" mass="26090">MLLPLALMLSLGAAPAGAVCVGDRLVLVPFDPVALPRAESRQTEDVVRRAVARTPGICLEPRKDTVERLRALAGKHRACADDACRVEELKAYGTKWLLHGRVLGLGGQRTVALTLVRADGHESRSTFSVPTLEVGAEEAAAKAFGSLWQGRGPPSQRTEVEKTLKPLPLVLLGTGAAALAAGVGFGLAANSTEKRFSTGTGGCVGEGDDLRRCFADGLRKGERQSLAANGLLGAGALLGAGGALLLVWELP</sequence>
<evidence type="ECO:0000313" key="4">
    <source>
        <dbReference type="Proteomes" id="UP000028725"/>
    </source>
</evidence>
<dbReference type="AlphaFoldDB" id="A0A085VYQ3"/>
<evidence type="ECO:0000313" key="3">
    <source>
        <dbReference type="EMBL" id="KFE60566.1"/>
    </source>
</evidence>
<dbReference type="Proteomes" id="UP000028725">
    <property type="component" value="Unassembled WGS sequence"/>
</dbReference>
<gene>
    <name evidence="3" type="ORF">DB31_5905</name>
</gene>
<evidence type="ECO:0000256" key="1">
    <source>
        <dbReference type="SAM" id="Phobius"/>
    </source>
</evidence>
<keyword evidence="1" id="KW-0812">Transmembrane</keyword>